<dbReference type="Proteomes" id="UP000249432">
    <property type="component" value="Unassembled WGS sequence"/>
</dbReference>
<gene>
    <name evidence="2" type="ORF">DI525_10415</name>
</gene>
<dbReference type="CDD" id="cd02440">
    <property type="entry name" value="AdoMet_MTases"/>
    <property type="match status" value="1"/>
</dbReference>
<dbReference type="SUPFAM" id="SSF53335">
    <property type="entry name" value="S-adenosyl-L-methionine-dependent methyltransferases"/>
    <property type="match status" value="1"/>
</dbReference>
<accession>A0A2W5UJA9</accession>
<comment type="caution">
    <text evidence="2">The sequence shown here is derived from an EMBL/GenBank/DDBJ whole genome shotgun (WGS) entry which is preliminary data.</text>
</comment>
<dbReference type="InterPro" id="IPR029063">
    <property type="entry name" value="SAM-dependent_MTases_sf"/>
</dbReference>
<dbReference type="RefSeq" id="WP_303735635.1">
    <property type="nucleotide sequence ID" value="NZ_CAKZHK010000010.1"/>
</dbReference>
<feature type="domain" description="Methyltransferase" evidence="1">
    <location>
        <begin position="56"/>
        <end position="172"/>
    </location>
</feature>
<evidence type="ECO:0000313" key="3">
    <source>
        <dbReference type="Proteomes" id="UP000249432"/>
    </source>
</evidence>
<dbReference type="EMBL" id="QFRA01000044">
    <property type="protein sequence ID" value="PZR03344.1"/>
    <property type="molecule type" value="Genomic_DNA"/>
</dbReference>
<dbReference type="AlphaFoldDB" id="A0A2W5UJA9"/>
<protein>
    <recommendedName>
        <fullName evidence="1">Methyltransferase domain-containing protein</fullName>
    </recommendedName>
</protein>
<organism evidence="2 3">
    <name type="scientific">Corynebacterium kroppenstedtii</name>
    <dbReference type="NCBI Taxonomy" id="161879"/>
    <lineage>
        <taxon>Bacteria</taxon>
        <taxon>Bacillati</taxon>
        <taxon>Actinomycetota</taxon>
        <taxon>Actinomycetes</taxon>
        <taxon>Mycobacteriales</taxon>
        <taxon>Corynebacteriaceae</taxon>
        <taxon>Corynebacterium</taxon>
    </lineage>
</organism>
<evidence type="ECO:0000313" key="2">
    <source>
        <dbReference type="EMBL" id="PZR03344.1"/>
    </source>
</evidence>
<evidence type="ECO:0000259" key="1">
    <source>
        <dbReference type="Pfam" id="PF13847"/>
    </source>
</evidence>
<reference evidence="2 3" key="1">
    <citation type="submission" date="2017-08" db="EMBL/GenBank/DDBJ databases">
        <title>Infants hospitalized years apart are colonized by the same room-sourced microbial strains.</title>
        <authorList>
            <person name="Brooks B."/>
            <person name="Olm M.R."/>
            <person name="Firek B.A."/>
            <person name="Baker R."/>
            <person name="Thomas B.C."/>
            <person name="Morowitz M.J."/>
            <person name="Banfield J.F."/>
        </authorList>
    </citation>
    <scope>NUCLEOTIDE SEQUENCE [LARGE SCALE GENOMIC DNA]</scope>
    <source>
        <strain evidence="2">S2_003_000_R1_3</strain>
    </source>
</reference>
<dbReference type="Pfam" id="PF13847">
    <property type="entry name" value="Methyltransf_31"/>
    <property type="match status" value="1"/>
</dbReference>
<sequence>MSSFAQCIGGAKVYLAVYENLIYPRFLRKYGGRKLSQEDVWGVLSSSTKLPAEAGPILDLGCGTGWFSRRLVEHHGPAGPVVIGVDQSEHAIDRAKKLQKQVGISSERLSFVVEDMETPKLALADLGCQDHELASEVWLCGCLHQLQEPEDMLRRIRGLLALGGRLCIQTLEEPSQHNQRVDVAVMRKMGQKIFRPGEAEKVLSLTGYDVVRMEAIGFIKLVVATSQATQVERKNDEWKLR</sequence>
<dbReference type="Gene3D" id="3.40.50.150">
    <property type="entry name" value="Vaccinia Virus protein VP39"/>
    <property type="match status" value="1"/>
</dbReference>
<dbReference type="InterPro" id="IPR025714">
    <property type="entry name" value="Methyltranfer_dom"/>
</dbReference>
<proteinExistence type="predicted"/>
<dbReference type="PANTHER" id="PTHR43861">
    <property type="entry name" value="TRANS-ACONITATE 2-METHYLTRANSFERASE-RELATED"/>
    <property type="match status" value="1"/>
</dbReference>
<name>A0A2W5UJA9_9CORY</name>
<dbReference type="PANTHER" id="PTHR43861:SF1">
    <property type="entry name" value="TRANS-ACONITATE 2-METHYLTRANSFERASE"/>
    <property type="match status" value="1"/>
</dbReference>